<dbReference type="EMBL" id="WBJY01000001">
    <property type="protein sequence ID" value="KAB1650173.1"/>
    <property type="molecule type" value="Genomic_DNA"/>
</dbReference>
<accession>A0A6H9WLZ3</accession>
<dbReference type="AlphaFoldDB" id="A0A6H9WLZ3"/>
<dbReference type="GO" id="GO:0016787">
    <property type="term" value="F:hydrolase activity"/>
    <property type="evidence" value="ECO:0007669"/>
    <property type="project" value="UniProtKB-KW"/>
</dbReference>
<dbReference type="SUPFAM" id="SSF53474">
    <property type="entry name" value="alpha/beta-Hydrolases"/>
    <property type="match status" value="1"/>
</dbReference>
<dbReference type="InterPro" id="IPR050266">
    <property type="entry name" value="AB_hydrolase_sf"/>
</dbReference>
<dbReference type="PANTHER" id="PTHR43798">
    <property type="entry name" value="MONOACYLGLYCEROL LIPASE"/>
    <property type="match status" value="1"/>
</dbReference>
<sequence length="323" mass="34459">MRIHSPTDERLARMRVADAAAQVAGSRTRYWSYEAGPDDATTTIVLVHGFRGTHHGLLPVVAQFAPDSPHAAGDRNQSIRFIAPDLPGFGESDPLPAGHSLDDYAAWLAAFLEHVDPAGSAVVLGHSFGSLIVARDVRMLAPRRILLVNPIAAPALEGTAAVGTRLAILYYWLGAALPVGLGNALLRNRLITRVMSEVMAVTRSRALRAWIHREHDRHFSSFHDRDTLLEAFRASVSDSVLAHAAQLPAGTSLIAGARDAIAPIEAQLALAEAAPQASLRVIDGVGHLVHYETPAAAARLIRAAIDEWGAHANSTASTGESPR</sequence>
<dbReference type="PANTHER" id="PTHR43798:SF33">
    <property type="entry name" value="HYDROLASE, PUTATIVE (AFU_ORTHOLOGUE AFUA_2G14860)-RELATED"/>
    <property type="match status" value="1"/>
</dbReference>
<evidence type="ECO:0000256" key="1">
    <source>
        <dbReference type="SAM" id="Phobius"/>
    </source>
</evidence>
<dbReference type="OrthoDB" id="5195507at2"/>
<keyword evidence="1" id="KW-1133">Transmembrane helix</keyword>
<feature type="transmembrane region" description="Helical" evidence="1">
    <location>
        <begin position="145"/>
        <end position="162"/>
    </location>
</feature>
<comment type="caution">
    <text evidence="3">The sequence shown here is derived from an EMBL/GenBank/DDBJ whole genome shotgun (WGS) entry which is preliminary data.</text>
</comment>
<dbReference type="PRINTS" id="PR00111">
    <property type="entry name" value="ABHYDROLASE"/>
</dbReference>
<evidence type="ECO:0000313" key="3">
    <source>
        <dbReference type="EMBL" id="KAB1650173.1"/>
    </source>
</evidence>
<protein>
    <submittedName>
        <fullName evidence="3">Alpha/beta fold hydrolase</fullName>
    </submittedName>
</protein>
<keyword evidence="1" id="KW-0472">Membrane</keyword>
<dbReference type="InterPro" id="IPR000639">
    <property type="entry name" value="Epox_hydrolase-like"/>
</dbReference>
<dbReference type="RefSeq" id="WP_158028757.1">
    <property type="nucleotide sequence ID" value="NZ_BMHG01000001.1"/>
</dbReference>
<keyword evidence="4" id="KW-1185">Reference proteome</keyword>
<dbReference type="PRINTS" id="PR00412">
    <property type="entry name" value="EPOXHYDRLASE"/>
</dbReference>
<proteinExistence type="predicted"/>
<feature type="transmembrane region" description="Helical" evidence="1">
    <location>
        <begin position="168"/>
        <end position="186"/>
    </location>
</feature>
<dbReference type="InterPro" id="IPR000073">
    <property type="entry name" value="AB_hydrolase_1"/>
</dbReference>
<dbReference type="Pfam" id="PF12697">
    <property type="entry name" value="Abhydrolase_6"/>
    <property type="match status" value="1"/>
</dbReference>
<keyword evidence="3" id="KW-0378">Hydrolase</keyword>
<dbReference type="InterPro" id="IPR029058">
    <property type="entry name" value="AB_hydrolase_fold"/>
</dbReference>
<gene>
    <name evidence="3" type="ORF">F8O04_08225</name>
</gene>
<evidence type="ECO:0000313" key="4">
    <source>
        <dbReference type="Proteomes" id="UP000431744"/>
    </source>
</evidence>
<name>A0A6H9WLZ3_9MICO</name>
<keyword evidence="1" id="KW-0812">Transmembrane</keyword>
<dbReference type="Proteomes" id="UP000431744">
    <property type="component" value="Unassembled WGS sequence"/>
</dbReference>
<dbReference type="GO" id="GO:0016020">
    <property type="term" value="C:membrane"/>
    <property type="evidence" value="ECO:0007669"/>
    <property type="project" value="TreeGrafter"/>
</dbReference>
<feature type="domain" description="AB hydrolase-1" evidence="2">
    <location>
        <begin position="44"/>
        <end position="299"/>
    </location>
</feature>
<dbReference type="Gene3D" id="3.40.50.1820">
    <property type="entry name" value="alpha/beta hydrolase"/>
    <property type="match status" value="1"/>
</dbReference>
<reference evidence="3 4" key="1">
    <citation type="submission" date="2019-09" db="EMBL/GenBank/DDBJ databases">
        <title>Phylogeny of genus Pseudoclavibacter and closely related genus.</title>
        <authorList>
            <person name="Li Y."/>
        </authorList>
    </citation>
    <scope>NUCLEOTIDE SEQUENCE [LARGE SCALE GENOMIC DNA]</scope>
    <source>
        <strain evidence="3 4">EGI 60007</strain>
    </source>
</reference>
<evidence type="ECO:0000259" key="2">
    <source>
        <dbReference type="Pfam" id="PF12697"/>
    </source>
</evidence>
<organism evidence="3 4">
    <name type="scientific">Pseudoclavibacter endophyticus</name>
    <dbReference type="NCBI Taxonomy" id="1778590"/>
    <lineage>
        <taxon>Bacteria</taxon>
        <taxon>Bacillati</taxon>
        <taxon>Actinomycetota</taxon>
        <taxon>Actinomycetes</taxon>
        <taxon>Micrococcales</taxon>
        <taxon>Microbacteriaceae</taxon>
        <taxon>Pseudoclavibacter</taxon>
    </lineage>
</organism>